<evidence type="ECO:0000313" key="2">
    <source>
        <dbReference type="EMBL" id="MDD7961274.1"/>
    </source>
</evidence>
<evidence type="ECO:0000256" key="1">
    <source>
        <dbReference type="SAM" id="Phobius"/>
    </source>
</evidence>
<feature type="transmembrane region" description="Helical" evidence="1">
    <location>
        <begin position="154"/>
        <end position="171"/>
    </location>
</feature>
<keyword evidence="3" id="KW-1185">Reference proteome</keyword>
<dbReference type="Proteomes" id="UP001218170">
    <property type="component" value="Unassembled WGS sequence"/>
</dbReference>
<accession>A0ABT5SEN5</accession>
<keyword evidence="1" id="KW-1133">Transmembrane helix</keyword>
<name>A0ABT5SEN5_9MICO</name>
<dbReference type="EMBL" id="JAQZCI010000001">
    <property type="protein sequence ID" value="MDD7961274.1"/>
    <property type="molecule type" value="Genomic_DNA"/>
</dbReference>
<keyword evidence="1" id="KW-0812">Transmembrane</keyword>
<feature type="transmembrane region" description="Helical" evidence="1">
    <location>
        <begin position="177"/>
        <end position="196"/>
    </location>
</feature>
<comment type="caution">
    <text evidence="2">The sequence shown here is derived from an EMBL/GenBank/DDBJ whole genome shotgun (WGS) entry which is preliminary data.</text>
</comment>
<reference evidence="2 3" key="1">
    <citation type="submission" date="2023-02" db="EMBL/GenBank/DDBJ databases">
        <title>Study of novel species of the Microbacterium genus.</title>
        <authorList>
            <person name="Arroyo-Herrera I."/>
            <person name="Roman-Ponce B."/>
            <person name="Vasquez-Murrieta M.S."/>
        </authorList>
    </citation>
    <scope>NUCLEOTIDE SEQUENCE [LARGE SCALE GENOMIC DNA]</scope>
    <source>
        <strain evidence="2 3">NE1TT3</strain>
    </source>
</reference>
<sequence>MTQHRILPADRWEPFSDEHLARVVPVATDRIIRASAATDFTPRQAEMVIFDACGMSEDGVRIWHAARRLGESANARARSSARTRFGGRTSSIGWIGWVLVLSALAGSITFAVALQTKDAVLTAVFSAATAMAVLVAAVGARGRPLDRALWRPQAFALGGTAIAVAIVGGGAPAFAMAVLSGAPIIVVTSMVAGMIIRRARPQQAREVDDSLTAAYRAIIHDLPGHVEQLRRETSAALPPERARFVERARAAVFERVLADDRVPERSRRRLARHADVHAAGGVIIADFADPLTWMPATLARSAYTTDDPRHPDNRDG</sequence>
<protein>
    <submittedName>
        <fullName evidence="2">Uncharacterized protein</fullName>
    </submittedName>
</protein>
<gene>
    <name evidence="2" type="ORF">PUW80_02795</name>
</gene>
<feature type="transmembrane region" description="Helical" evidence="1">
    <location>
        <begin position="120"/>
        <end position="142"/>
    </location>
</feature>
<feature type="transmembrane region" description="Helical" evidence="1">
    <location>
        <begin position="92"/>
        <end position="114"/>
    </location>
</feature>
<organism evidence="2 3">
    <name type="scientific">Microbacterium thalli</name>
    <dbReference type="NCBI Taxonomy" id="3027921"/>
    <lineage>
        <taxon>Bacteria</taxon>
        <taxon>Bacillati</taxon>
        <taxon>Actinomycetota</taxon>
        <taxon>Actinomycetes</taxon>
        <taxon>Micrococcales</taxon>
        <taxon>Microbacteriaceae</taxon>
        <taxon>Microbacterium</taxon>
    </lineage>
</organism>
<proteinExistence type="predicted"/>
<keyword evidence="1" id="KW-0472">Membrane</keyword>
<dbReference type="RefSeq" id="WP_274263821.1">
    <property type="nucleotide sequence ID" value="NZ_JAQZCI010000001.1"/>
</dbReference>
<evidence type="ECO:0000313" key="3">
    <source>
        <dbReference type="Proteomes" id="UP001218170"/>
    </source>
</evidence>